<keyword evidence="4" id="KW-0802">TPR repeat</keyword>
<dbReference type="PANTHER" id="PTHR16263:SF4">
    <property type="entry name" value="TETRATRICOPEPTIDE REPEAT PROTEIN 38"/>
    <property type="match status" value="1"/>
</dbReference>
<evidence type="ECO:0000313" key="5">
    <source>
        <dbReference type="EMBL" id="SVD78425.1"/>
    </source>
</evidence>
<keyword evidence="3" id="KW-0677">Repeat</keyword>
<name>A0A382Y6D4_9ZZZZ</name>
<organism evidence="5">
    <name type="scientific">marine metagenome</name>
    <dbReference type="NCBI Taxonomy" id="408172"/>
    <lineage>
        <taxon>unclassified sequences</taxon>
        <taxon>metagenomes</taxon>
        <taxon>ecological metagenomes</taxon>
    </lineage>
</organism>
<evidence type="ECO:0000256" key="3">
    <source>
        <dbReference type="ARBA" id="ARBA00022737"/>
    </source>
</evidence>
<evidence type="ECO:0000256" key="2">
    <source>
        <dbReference type="ARBA" id="ARBA00019992"/>
    </source>
</evidence>
<accession>A0A382Y6D4</accession>
<dbReference type="SUPFAM" id="SSF48452">
    <property type="entry name" value="TPR-like"/>
    <property type="match status" value="1"/>
</dbReference>
<feature type="non-terminal residue" evidence="5">
    <location>
        <position position="225"/>
    </location>
</feature>
<sequence>MVFTDRRGLALTVSGSRAAAIFDQAVDEVVGFQGDPVATLGRALEIDDRFVLAHYLSAMMNIIGNASSRLDEAKLSLEQVRQSAHLATGREQLHGVAVEAWCDLKLERASNLYQKILSDYPYDLMAMFAGHWLDFYRGDAQSLRGRIARALRAWDESVPGYHWLLGMYAFGLEETGQYRQAESCGRQAVELDSGDAWGVHAVSHVMEMEGRPEEGVDWLETTCSG</sequence>
<dbReference type="Gene3D" id="1.25.40.10">
    <property type="entry name" value="Tetratricopeptide repeat domain"/>
    <property type="match status" value="1"/>
</dbReference>
<dbReference type="AlphaFoldDB" id="A0A382Y6D4"/>
<evidence type="ECO:0000256" key="1">
    <source>
        <dbReference type="ARBA" id="ARBA00005857"/>
    </source>
</evidence>
<evidence type="ECO:0000256" key="4">
    <source>
        <dbReference type="ARBA" id="ARBA00022803"/>
    </source>
</evidence>
<dbReference type="InterPro" id="IPR011990">
    <property type="entry name" value="TPR-like_helical_dom_sf"/>
</dbReference>
<dbReference type="EMBL" id="UINC01173039">
    <property type="protein sequence ID" value="SVD78425.1"/>
    <property type="molecule type" value="Genomic_DNA"/>
</dbReference>
<proteinExistence type="inferred from homology"/>
<dbReference type="InterPro" id="IPR033891">
    <property type="entry name" value="TTC38"/>
</dbReference>
<gene>
    <name evidence="5" type="ORF">METZ01_LOCUS431279</name>
</gene>
<comment type="similarity">
    <text evidence="1">Belongs to the TTC38 family.</text>
</comment>
<dbReference type="PANTHER" id="PTHR16263">
    <property type="entry name" value="TETRATRICOPEPTIDE REPEAT PROTEIN 38"/>
    <property type="match status" value="1"/>
</dbReference>
<protein>
    <recommendedName>
        <fullName evidence="2">Tetratricopeptide repeat protein 38</fullName>
    </recommendedName>
</protein>
<reference evidence="5" key="1">
    <citation type="submission" date="2018-05" db="EMBL/GenBank/DDBJ databases">
        <authorList>
            <person name="Lanie J.A."/>
            <person name="Ng W.-L."/>
            <person name="Kazmierczak K.M."/>
            <person name="Andrzejewski T.M."/>
            <person name="Davidsen T.M."/>
            <person name="Wayne K.J."/>
            <person name="Tettelin H."/>
            <person name="Glass J.I."/>
            <person name="Rusch D."/>
            <person name="Podicherti R."/>
            <person name="Tsui H.-C.T."/>
            <person name="Winkler M.E."/>
        </authorList>
    </citation>
    <scope>NUCLEOTIDE SEQUENCE</scope>
</reference>